<proteinExistence type="predicted"/>
<accession>A0ABQ4SBD5</accession>
<reference evidence="2" key="2">
    <citation type="submission" date="2021-08" db="EMBL/GenBank/DDBJ databases">
        <authorList>
            <person name="Tani A."/>
            <person name="Ola A."/>
            <person name="Ogura Y."/>
            <person name="Katsura K."/>
            <person name="Hayashi T."/>
        </authorList>
    </citation>
    <scope>NUCLEOTIDE SEQUENCE</scope>
    <source>
        <strain evidence="2">DSM 17168</strain>
    </source>
</reference>
<evidence type="ECO:0000313" key="2">
    <source>
        <dbReference type="EMBL" id="GJE00521.1"/>
    </source>
</evidence>
<name>A0ABQ4SBD5_9HYPH</name>
<dbReference type="InterPro" id="IPR027304">
    <property type="entry name" value="Trigger_fact/SurA_dom_sf"/>
</dbReference>
<gene>
    <name evidence="2" type="ORF">GMJLKIPL_2443</name>
</gene>
<reference evidence="2" key="1">
    <citation type="journal article" date="2021" name="Front. Microbiol.">
        <title>Comprehensive Comparative Genomics and Phenotyping of Methylobacterium Species.</title>
        <authorList>
            <person name="Alessa O."/>
            <person name="Ogura Y."/>
            <person name="Fujitani Y."/>
            <person name="Takami H."/>
            <person name="Hayashi T."/>
            <person name="Sahin N."/>
            <person name="Tani A."/>
        </authorList>
    </citation>
    <scope>NUCLEOTIDE SEQUENCE</scope>
    <source>
        <strain evidence="2">DSM 17168</strain>
    </source>
</reference>
<dbReference type="SUPFAM" id="SSF109998">
    <property type="entry name" value="Triger factor/SurA peptide-binding domain-like"/>
    <property type="match status" value="1"/>
</dbReference>
<evidence type="ECO:0000259" key="1">
    <source>
        <dbReference type="Pfam" id="PF07812"/>
    </source>
</evidence>
<dbReference type="Pfam" id="PF07812">
    <property type="entry name" value="TfuA"/>
    <property type="match status" value="1"/>
</dbReference>
<dbReference type="InterPro" id="IPR012924">
    <property type="entry name" value="TfuA_core"/>
</dbReference>
<comment type="caution">
    <text evidence="2">The sequence shown here is derived from an EMBL/GenBank/DDBJ whole genome shotgun (WGS) entry which is preliminary data.</text>
</comment>
<feature type="domain" description="TfuA-like core" evidence="1">
    <location>
        <begin position="48"/>
        <end position="167"/>
    </location>
</feature>
<keyword evidence="3" id="KW-1185">Reference proteome</keyword>
<protein>
    <recommendedName>
        <fullName evidence="1">TfuA-like core domain-containing protein</fullName>
    </recommendedName>
</protein>
<organism evidence="2 3">
    <name type="scientific">Methylobacterium isbiliense</name>
    <dbReference type="NCBI Taxonomy" id="315478"/>
    <lineage>
        <taxon>Bacteria</taxon>
        <taxon>Pseudomonadati</taxon>
        <taxon>Pseudomonadota</taxon>
        <taxon>Alphaproteobacteria</taxon>
        <taxon>Hyphomicrobiales</taxon>
        <taxon>Methylobacteriaceae</taxon>
        <taxon>Methylobacterium</taxon>
    </lineage>
</organism>
<dbReference type="Proteomes" id="UP001055153">
    <property type="component" value="Unassembled WGS sequence"/>
</dbReference>
<evidence type="ECO:0000313" key="3">
    <source>
        <dbReference type="Proteomes" id="UP001055153"/>
    </source>
</evidence>
<dbReference type="EMBL" id="BPQQ01000027">
    <property type="protein sequence ID" value="GJE00521.1"/>
    <property type="molecule type" value="Genomic_DNA"/>
</dbReference>
<sequence>MSVVVFLGPSLPREQAARLLDATYLPPVQQGDLLRLLDRPPRHVGIIDGYFETVPAVWHKEILIAMSRGVRVYGAASMGALRAAELHGFGMRGVGTIFEWYRDGRITADDEVAVQHAPEGLGYLPLTQALVDIRASTDSAREGGLIGPEAAAAIVAAARAVYYAERTVETVAARLHLAGTVPAREIAAWQEHARMDFVSLKARDAAALLAEIDREAAQPWEPRSVDYTVAHTVFVERLLNEVALERAGGRGPVPAALRESTLLALVAHAAAREFGWSPGPDELTEAAGALFARLGLSGPAQVEAWMQAHGLSEEAVWARLRDDLLVARLMRRHEVEIARALPEALRLARAFRAPGDQEPGAG</sequence>
<dbReference type="RefSeq" id="WP_238235407.1">
    <property type="nucleotide sequence ID" value="NZ_BPQQ01000027.1"/>
</dbReference>